<dbReference type="InterPro" id="IPR036907">
    <property type="entry name" value="5'-Nucleotdase_C_sf"/>
</dbReference>
<dbReference type="Pfam" id="PF07452">
    <property type="entry name" value="CHRD"/>
    <property type="match status" value="1"/>
</dbReference>
<feature type="domain" description="CHRD" evidence="1">
    <location>
        <begin position="372"/>
        <end position="503"/>
    </location>
</feature>
<dbReference type="PRINTS" id="PR00313">
    <property type="entry name" value="CABNDNGRPT"/>
</dbReference>
<dbReference type="GO" id="GO:0005509">
    <property type="term" value="F:calcium ion binding"/>
    <property type="evidence" value="ECO:0007669"/>
    <property type="project" value="InterPro"/>
</dbReference>
<dbReference type="Gene3D" id="3.90.780.10">
    <property type="entry name" value="5'-Nucleotidase, C-terminal domain"/>
    <property type="match status" value="1"/>
</dbReference>
<evidence type="ECO:0000313" key="2">
    <source>
        <dbReference type="EMBL" id="SER04063.1"/>
    </source>
</evidence>
<dbReference type="PROSITE" id="PS00330">
    <property type="entry name" value="HEMOLYSIN_CALCIUM"/>
    <property type="match status" value="1"/>
</dbReference>
<dbReference type="Pfam" id="PF00353">
    <property type="entry name" value="HemolysinCabind"/>
    <property type="match status" value="3"/>
</dbReference>
<accession>A0A1H9KZ72</accession>
<dbReference type="InterPro" id="IPR011048">
    <property type="entry name" value="Haem_d1_sf"/>
</dbReference>
<dbReference type="SUPFAM" id="SSF51120">
    <property type="entry name" value="beta-Roll"/>
    <property type="match status" value="2"/>
</dbReference>
<dbReference type="InterPro" id="IPR029052">
    <property type="entry name" value="Metallo-depent_PP-like"/>
</dbReference>
<dbReference type="Pfam" id="PF02872">
    <property type="entry name" value="5_nucleotid_C"/>
    <property type="match status" value="1"/>
</dbReference>
<dbReference type="InterPro" id="IPR010895">
    <property type="entry name" value="CHRD"/>
</dbReference>
<evidence type="ECO:0000259" key="1">
    <source>
        <dbReference type="SMART" id="SM00754"/>
    </source>
</evidence>
<dbReference type="STRING" id="657014.SAMN04488092_12128"/>
<dbReference type="SMART" id="SM00754">
    <property type="entry name" value="CHRD"/>
    <property type="match status" value="1"/>
</dbReference>
<dbReference type="Gene3D" id="3.60.21.10">
    <property type="match status" value="1"/>
</dbReference>
<dbReference type="GO" id="GO:0016788">
    <property type="term" value="F:hydrolase activity, acting on ester bonds"/>
    <property type="evidence" value="ECO:0007669"/>
    <property type="project" value="InterPro"/>
</dbReference>
<protein>
    <submittedName>
        <fullName evidence="2">2',3'-cyclic-nucleotide 2'-phosphodiesterase/5'-or 3'-nucleotidase, 5'-nucleotidase family</fullName>
    </submittedName>
</protein>
<dbReference type="GO" id="GO:0000166">
    <property type="term" value="F:nucleotide binding"/>
    <property type="evidence" value="ECO:0007669"/>
    <property type="project" value="InterPro"/>
</dbReference>
<dbReference type="NCBIfam" id="NF038117">
    <property type="entry name" value="choice_anch_I"/>
    <property type="match status" value="1"/>
</dbReference>
<dbReference type="EMBL" id="FOEP01000021">
    <property type="protein sequence ID" value="SER04063.1"/>
    <property type="molecule type" value="Genomic_DNA"/>
</dbReference>
<dbReference type="SUPFAM" id="SSF55816">
    <property type="entry name" value="5'-nucleotidase (syn. UDP-sugar hydrolase), C-terminal domain"/>
    <property type="match status" value="1"/>
</dbReference>
<dbReference type="InterPro" id="IPR055188">
    <property type="entry name" value="Choice_anch_I"/>
</dbReference>
<reference evidence="2 3" key="1">
    <citation type="submission" date="2016-10" db="EMBL/GenBank/DDBJ databases">
        <authorList>
            <person name="de Groot N.N."/>
        </authorList>
    </citation>
    <scope>NUCLEOTIDE SEQUENCE [LARGE SCALE GENOMIC DNA]</scope>
    <source>
        <strain evidence="2 3">DSM 22007</strain>
    </source>
</reference>
<dbReference type="GO" id="GO:0009166">
    <property type="term" value="P:nucleotide catabolic process"/>
    <property type="evidence" value="ECO:0007669"/>
    <property type="project" value="InterPro"/>
</dbReference>
<dbReference type="SUPFAM" id="SSF56300">
    <property type="entry name" value="Metallo-dependent phosphatases"/>
    <property type="match status" value="1"/>
</dbReference>
<dbReference type="InterPro" id="IPR015943">
    <property type="entry name" value="WD40/YVTN_repeat-like_dom_sf"/>
</dbReference>
<sequence>MTYTLQLLHANDLEGGVEALGRAATFTAIEDALDDTYANTITVSAGDNYIPGPFFSTAADFSMGGTLSAALERYFEELLGFDLEAAGITIDAGRGAGRVDVSIMNVIGFDASAVGNHEFDPGTSAFAEIIGSEGGDGVIEWIGATFPYLTSNIDFSADGALGWAFTSDVLTADVFNESATDLAAGLTTADIAPSTIVVENGEQIGIVGATTQLIETISSTGGAQETTGGINDMAALAAVLQPEINTLIDMGVDKIILTTHLQQISLEEELATLLEGVDIIIAGGSNTLQADETDTLLNGDEAARSYPVMATGADGNPTVIVSTDGEYSYVGRLVVEFDDNGVILPDSIDAAVSGAYAARDDVLIATVGSVTGAIGIDTTEAAEAPAGTDTAATGQVSMFVEGNILVVEGTFENVGTLRDVSADGLDAEGNPVDAVHLHTGAAGANGPVMRALTVTDNGDGSGQYEGRFLLTGEELAELDAGNVYVNIHTEAAPAGLLRAQLPAAADLTDVTPTVNAALGLSSAADIVSDLTDAVTEIVEARDAVTYGYHEVYLDGRRATVRTEESNLGNLAADAALEAAQEADETVTVSLRNGGGIRAEIGGSDNDGLNEGDGILSQLDVENTLRFNNSLALVTVSSEGLLMLLEHGVADTDTDAGNTPGRFPQIGGMRFSFDESQTAQELATDGDGNYLIDAETGMPQVAVEGGRIQTVALIDPETGEDIIIVENGELTDAAPAQIRMVTLNFLADNNGDGYPFQELAIDIQYVTDDGGVTADGDAENLLGEQQAFADYFTDHYGDEDDAYATPELDVANDTRIIQLARNGGVDNITLDQPDETIAITRLGELQSGETELFTGGSEVVSTDAGMAYVTNGAQDWIDVFDLTTQERVNTFDLSGIANYDGVQSVAVSGGLVAAAVAREAADGSAMNGVVALFDVEGALLATLEVGNLPDMVTFTPDGSRILVANEGEPTDDGNPAGSVSVISGLDTPAAATVTTLGFDAFNGQEADLLAQGILLEPGVSVSADLEPEYIAVSPDGTTAWVTLQEANAYAVIDLTTNTITELRGLGLVDHSLAENAIDASDRDGAINLQTYENLYGMRQPDSITAFESGGVLYFATANEGDARDDTESRIKDLNLDPTAFPNADILQENENFGRLNVRSDLGDADGDGDYDALYAYGGRSFTIYSADGEIVFESGALLSQLIAEIHPDLFNQDEGEFDKRSDNKGIEPEAITVGEVEGRMMLFVGLERDSGVMVFDITDPAAPAYVNYIDSEAEGNVSPETIAFISADESTTGTAQILIAYEGDGNTAIYGLDDITVQTGTADADRLVGTAMDDRLSGLDGADTLNGGAGDDLIIGGATDADLSDLVFAGAGDDTVSGGAGNDRIFGMEGSDNLQGDAGGDFIAGQAGNDTISGGTLGDTLFGNDGDDFLNGGFGYDQMVGGAGADRFYHAGTTGHASDWIADFEATDTLVFGGTADAADDFVVQLAETAAAGQEGVAEAFVTYRDSGQILWALVDGAELDQINLTVAATGETFDLLG</sequence>
<dbReference type="Pfam" id="PF22494">
    <property type="entry name" value="choice_anch_I"/>
    <property type="match status" value="1"/>
</dbReference>
<dbReference type="InterPro" id="IPR006146">
    <property type="entry name" value="5'-Nucleotdase_CS"/>
</dbReference>
<dbReference type="Proteomes" id="UP000198634">
    <property type="component" value="Unassembled WGS sequence"/>
</dbReference>
<dbReference type="Gene3D" id="2.150.10.10">
    <property type="entry name" value="Serralysin-like metalloprotease, C-terminal"/>
    <property type="match status" value="3"/>
</dbReference>
<proteinExistence type="predicted"/>
<dbReference type="InterPro" id="IPR018511">
    <property type="entry name" value="Hemolysin-typ_Ca-bd_CS"/>
</dbReference>
<dbReference type="PANTHER" id="PTHR46928:SF1">
    <property type="entry name" value="MESENCHYME-SPECIFIC CELL SURFACE GLYCOPROTEIN"/>
    <property type="match status" value="1"/>
</dbReference>
<dbReference type="SUPFAM" id="SSF51004">
    <property type="entry name" value="C-terminal (heme d1) domain of cytochrome cd1-nitrite reductase"/>
    <property type="match status" value="1"/>
</dbReference>
<dbReference type="InterPro" id="IPR052956">
    <property type="entry name" value="Mesenchyme-surface_protein"/>
</dbReference>
<dbReference type="PANTHER" id="PTHR46928">
    <property type="entry name" value="MESENCHYME-SPECIFIC CELL SURFACE GLYCOPROTEIN"/>
    <property type="match status" value="1"/>
</dbReference>
<dbReference type="InterPro" id="IPR011049">
    <property type="entry name" value="Serralysin-like_metalloprot_C"/>
</dbReference>
<dbReference type="Gene3D" id="2.130.10.10">
    <property type="entry name" value="YVTN repeat-like/Quinoprotein amine dehydrogenase"/>
    <property type="match status" value="2"/>
</dbReference>
<dbReference type="InterPro" id="IPR008334">
    <property type="entry name" value="5'-Nucleotdase_C"/>
</dbReference>
<evidence type="ECO:0000313" key="3">
    <source>
        <dbReference type="Proteomes" id="UP000198634"/>
    </source>
</evidence>
<gene>
    <name evidence="2" type="ORF">SAMN04488092_12128</name>
</gene>
<organism evidence="2 3">
    <name type="scientific">Thalassovita taeanensis</name>
    <dbReference type="NCBI Taxonomy" id="657014"/>
    <lineage>
        <taxon>Bacteria</taxon>
        <taxon>Pseudomonadati</taxon>
        <taxon>Pseudomonadota</taxon>
        <taxon>Alphaproteobacteria</taxon>
        <taxon>Rhodobacterales</taxon>
        <taxon>Roseobacteraceae</taxon>
        <taxon>Thalassovita</taxon>
    </lineage>
</organism>
<dbReference type="RefSeq" id="WP_245776454.1">
    <property type="nucleotide sequence ID" value="NZ_FOEP01000021.1"/>
</dbReference>
<dbReference type="InterPro" id="IPR001343">
    <property type="entry name" value="Hemolysn_Ca-bd"/>
</dbReference>
<dbReference type="PROSITE" id="PS00786">
    <property type="entry name" value="5_NUCLEOTIDASE_2"/>
    <property type="match status" value="1"/>
</dbReference>
<name>A0A1H9KZ72_9RHOB</name>
<keyword evidence="3" id="KW-1185">Reference proteome</keyword>